<organism evidence="2 3">
    <name type="scientific">Pyronema omphalodes (strain CBS 100304)</name>
    <name type="common">Pyronema confluens</name>
    <dbReference type="NCBI Taxonomy" id="1076935"/>
    <lineage>
        <taxon>Eukaryota</taxon>
        <taxon>Fungi</taxon>
        <taxon>Dikarya</taxon>
        <taxon>Ascomycota</taxon>
        <taxon>Pezizomycotina</taxon>
        <taxon>Pezizomycetes</taxon>
        <taxon>Pezizales</taxon>
        <taxon>Pyronemataceae</taxon>
        <taxon>Pyronema</taxon>
    </lineage>
</organism>
<keyword evidence="1" id="KW-0732">Signal</keyword>
<dbReference type="OrthoDB" id="10652557at2759"/>
<proteinExistence type="predicted"/>
<dbReference type="eggNOG" id="ENOG502T2KS">
    <property type="taxonomic scope" value="Eukaryota"/>
</dbReference>
<dbReference type="EMBL" id="HF935349">
    <property type="protein sequence ID" value="CCX07366.1"/>
    <property type="molecule type" value="Genomic_DNA"/>
</dbReference>
<feature type="signal peptide" evidence="1">
    <location>
        <begin position="1"/>
        <end position="23"/>
    </location>
</feature>
<dbReference type="Proteomes" id="UP000018144">
    <property type="component" value="Unassembled WGS sequence"/>
</dbReference>
<dbReference type="AlphaFoldDB" id="U4KZ84"/>
<evidence type="ECO:0000256" key="1">
    <source>
        <dbReference type="SAM" id="SignalP"/>
    </source>
</evidence>
<keyword evidence="3" id="KW-1185">Reference proteome</keyword>
<evidence type="ECO:0000313" key="2">
    <source>
        <dbReference type="EMBL" id="CCX07366.1"/>
    </source>
</evidence>
<evidence type="ECO:0000313" key="3">
    <source>
        <dbReference type="Proteomes" id="UP000018144"/>
    </source>
</evidence>
<reference evidence="2 3" key="1">
    <citation type="journal article" date="2013" name="PLoS Genet.">
        <title>The genome and development-dependent transcriptomes of Pyronema confluens: a window into fungal evolution.</title>
        <authorList>
            <person name="Traeger S."/>
            <person name="Altegoer F."/>
            <person name="Freitag M."/>
            <person name="Gabaldon T."/>
            <person name="Kempken F."/>
            <person name="Kumar A."/>
            <person name="Marcet-Houben M."/>
            <person name="Poggeler S."/>
            <person name="Stajich J.E."/>
            <person name="Nowrousian M."/>
        </authorList>
    </citation>
    <scope>NUCLEOTIDE SEQUENCE [LARGE SCALE GENOMIC DNA]</scope>
    <source>
        <strain evidence="3">CBS 100304</strain>
        <tissue evidence="2">Vegetative mycelium</tissue>
    </source>
</reference>
<sequence>MQFPVTFTSLLALQLTIISSALSAAVPDPSPVNAAPAIPAPPVARPLPAAPPSAEFPNGVPLVDLLPRAPVPEPAATCDNSGSGNSGCGNSGIGNTGTSNSGINNCGTNLSGIGEGCGDSSSSSGQGTTTVATDAAYTTTLIGPTSTVTVVADRNNRRTDCAYWRAQGYVCSGAGAVKAALGVVGAAAMGAVWVVV</sequence>
<feature type="chain" id="PRO_5004651179" evidence="1">
    <location>
        <begin position="24"/>
        <end position="196"/>
    </location>
</feature>
<name>U4KZ84_PYROM</name>
<protein>
    <submittedName>
        <fullName evidence="2">Uncharacterized protein</fullName>
    </submittedName>
</protein>
<accession>U4KZ84</accession>
<gene>
    <name evidence="2" type="ORF">PCON_06955</name>
</gene>